<dbReference type="AlphaFoldDB" id="A0A931AVY4"/>
<protein>
    <submittedName>
        <fullName evidence="9">BamA/TamA family outer membrane protein</fullName>
    </submittedName>
</protein>
<evidence type="ECO:0000256" key="3">
    <source>
        <dbReference type="ARBA" id="ARBA00022729"/>
    </source>
</evidence>
<dbReference type="InterPro" id="IPR039910">
    <property type="entry name" value="D15-like"/>
</dbReference>
<dbReference type="InterPro" id="IPR010827">
    <property type="entry name" value="BamA/TamA_POTRA"/>
</dbReference>
<dbReference type="InterPro" id="IPR000184">
    <property type="entry name" value="Bac_surfAg_D15"/>
</dbReference>
<dbReference type="PANTHER" id="PTHR12815">
    <property type="entry name" value="SORTING AND ASSEMBLY MACHINERY SAMM50 PROTEIN FAMILY MEMBER"/>
    <property type="match status" value="1"/>
</dbReference>
<dbReference type="RefSeq" id="WP_270454768.1">
    <property type="nucleotide sequence ID" value="NZ_JADPIE010000007.1"/>
</dbReference>
<dbReference type="GO" id="GO:0019867">
    <property type="term" value="C:outer membrane"/>
    <property type="evidence" value="ECO:0007669"/>
    <property type="project" value="InterPro"/>
</dbReference>
<dbReference type="Proteomes" id="UP000621436">
    <property type="component" value="Unassembled WGS sequence"/>
</dbReference>
<sequence length="543" mass="62026">MKKYGLGILILTLVFTMAFNVEEVRAEDILADIVIEGNENISEERIMEFIQSEIGEEYDRTQLREDMEAVYDLGYFEDINVNFQSTADGLVAIFQVQEFPVLTEINITGLDEIYDREDVLEELGIAEGEILNVERLNSGISELRFRFQEDGYALARFDDVDISPEGVLDIQINIGYLNEIRLEGNEKTRDYVILREFDIEPGDPVNFNRIQEGYQNLFMLEFFEDIYPDLVMVDEENNRADLVLEMEEGNTGSLNLGGGYRQDAAGDGSWFAFADIQEENLFGRGQTLSFNVQLGDEREYNLGFREPHVDGTDLSFGFNVYDQYRSLDAERKRIRGFTTTFGHPITETWDGEFRFKNDRNLTDEETSRSITLSGERDTRDNPIFPQSGGIDRLSAEFAGYVIGGDSEFIKYGTDNRRYYEGFRDDHAVALRLDTGFSNAELPSHERYRIGGPDTLRGYRSRSGDNKALFNLEYRMQVIDNVQGVLFGDAGRVWDHGESLKFSGTDHSTGLGVRLNTPLGQLRLDYAWDKDWSGTPHLSFGQTF</sequence>
<dbReference type="Pfam" id="PF01103">
    <property type="entry name" value="Omp85"/>
    <property type="match status" value="1"/>
</dbReference>
<feature type="domain" description="POTRA" evidence="8">
    <location>
        <begin position="102"/>
        <end position="173"/>
    </location>
</feature>
<name>A0A931AVY4_9FIRM</name>
<keyword evidence="4" id="KW-0472">Membrane</keyword>
<evidence type="ECO:0000259" key="8">
    <source>
        <dbReference type="Pfam" id="PF07244"/>
    </source>
</evidence>
<evidence type="ECO:0000313" key="10">
    <source>
        <dbReference type="Proteomes" id="UP000621436"/>
    </source>
</evidence>
<accession>A0A931AVY4</accession>
<dbReference type="PANTHER" id="PTHR12815:SF47">
    <property type="entry name" value="TRANSLOCATION AND ASSEMBLY MODULE SUBUNIT TAMA"/>
    <property type="match status" value="1"/>
</dbReference>
<keyword evidence="5" id="KW-0998">Cell outer membrane</keyword>
<feature type="domain" description="POTRA" evidence="8">
    <location>
        <begin position="31"/>
        <end position="88"/>
    </location>
</feature>
<feature type="domain" description="Bacterial surface antigen (D15)" evidence="7">
    <location>
        <begin position="280"/>
        <end position="543"/>
    </location>
</feature>
<evidence type="ECO:0000256" key="4">
    <source>
        <dbReference type="ARBA" id="ARBA00023136"/>
    </source>
</evidence>
<keyword evidence="10" id="KW-1185">Reference proteome</keyword>
<dbReference type="Pfam" id="PF07244">
    <property type="entry name" value="POTRA"/>
    <property type="match status" value="3"/>
</dbReference>
<evidence type="ECO:0000313" key="9">
    <source>
        <dbReference type="EMBL" id="MBF8437760.1"/>
    </source>
</evidence>
<comment type="subcellular location">
    <subcellularLocation>
        <location evidence="1">Membrane</location>
    </subcellularLocation>
</comment>
<feature type="domain" description="POTRA" evidence="8">
    <location>
        <begin position="176"/>
        <end position="249"/>
    </location>
</feature>
<gene>
    <name evidence="9" type="ORF">I0Q91_11750</name>
</gene>
<feature type="region of interest" description="Disordered" evidence="6">
    <location>
        <begin position="366"/>
        <end position="385"/>
    </location>
</feature>
<proteinExistence type="predicted"/>
<keyword evidence="3" id="KW-0732">Signal</keyword>
<evidence type="ECO:0000256" key="2">
    <source>
        <dbReference type="ARBA" id="ARBA00022692"/>
    </source>
</evidence>
<reference evidence="9" key="1">
    <citation type="submission" date="2020-11" db="EMBL/GenBank/DDBJ databases">
        <title>Halonatronomonas betainensis gen. nov., sp. nov. a novel haloalkaliphilic representative of the family Halanaerobiacae capable of betaine degradation.</title>
        <authorList>
            <person name="Boltyanskaya Y."/>
            <person name="Kevbrin V."/>
            <person name="Detkova E."/>
            <person name="Grouzdev D.S."/>
            <person name="Koziaeva V."/>
            <person name="Zhilina T."/>
        </authorList>
    </citation>
    <scope>NUCLEOTIDE SEQUENCE</scope>
    <source>
        <strain evidence="9">Z-7014</strain>
    </source>
</reference>
<evidence type="ECO:0000259" key="7">
    <source>
        <dbReference type="Pfam" id="PF01103"/>
    </source>
</evidence>
<keyword evidence="2" id="KW-0812">Transmembrane</keyword>
<comment type="caution">
    <text evidence="9">The sequence shown here is derived from an EMBL/GenBank/DDBJ whole genome shotgun (WGS) entry which is preliminary data.</text>
</comment>
<organism evidence="9 10">
    <name type="scientific">Halonatronomonas betaini</name>
    <dbReference type="NCBI Taxonomy" id="2778430"/>
    <lineage>
        <taxon>Bacteria</taxon>
        <taxon>Bacillati</taxon>
        <taxon>Bacillota</taxon>
        <taxon>Clostridia</taxon>
        <taxon>Halanaerobiales</taxon>
        <taxon>Halarsenatibacteraceae</taxon>
        <taxon>Halonatronomonas</taxon>
    </lineage>
</organism>
<evidence type="ECO:0000256" key="1">
    <source>
        <dbReference type="ARBA" id="ARBA00004370"/>
    </source>
</evidence>
<dbReference type="Gene3D" id="2.40.160.50">
    <property type="entry name" value="membrane protein fhac: a member of the omp85/tpsb transporter family"/>
    <property type="match status" value="1"/>
</dbReference>
<evidence type="ECO:0000256" key="6">
    <source>
        <dbReference type="SAM" id="MobiDB-lite"/>
    </source>
</evidence>
<dbReference type="Gene3D" id="3.10.20.310">
    <property type="entry name" value="membrane protein fhac"/>
    <property type="match status" value="3"/>
</dbReference>
<dbReference type="EMBL" id="JADPIE010000007">
    <property type="protein sequence ID" value="MBF8437760.1"/>
    <property type="molecule type" value="Genomic_DNA"/>
</dbReference>
<evidence type="ECO:0000256" key="5">
    <source>
        <dbReference type="ARBA" id="ARBA00023237"/>
    </source>
</evidence>